<comment type="caution">
    <text evidence="2">The sequence shown here is derived from an EMBL/GenBank/DDBJ whole genome shotgun (WGS) entry which is preliminary data.</text>
</comment>
<accession>A0A3N1CVU3</accession>
<dbReference type="EMBL" id="RJKE01000001">
    <property type="protein sequence ID" value="ROO85410.1"/>
    <property type="molecule type" value="Genomic_DNA"/>
</dbReference>
<gene>
    <name evidence="2" type="ORF">EDD29_2953</name>
</gene>
<protein>
    <recommendedName>
        <fullName evidence="1">Knr4/Smi1-like domain-containing protein</fullName>
    </recommendedName>
</protein>
<proteinExistence type="predicted"/>
<dbReference type="AlphaFoldDB" id="A0A3N1CVU3"/>
<sequence>MPNAGVQRIADAVRVRDGAGALVGVGEEEILAVMADQGLGRLPGAYREFLALMGRRAGRLLAGTDAFHPAIFGLKKSAPELSEGTAFEGIPPGALVFAMHQGYQVYWMEDVSADDPKVFFYQEGDDGIAREWESFTEFLNAEFGDGGALVSLVEAAVTGFVTMEMADGIAREYPEVVGSVVGWIRDAAAAGNWRRVERLANLAAPLAPPGLGAELCGILEADPVGLGVEDELGFDEARMPE</sequence>
<feature type="domain" description="Knr4/Smi1-like" evidence="1">
    <location>
        <begin position="25"/>
        <end position="140"/>
    </location>
</feature>
<evidence type="ECO:0000259" key="1">
    <source>
        <dbReference type="Pfam" id="PF09346"/>
    </source>
</evidence>
<dbReference type="InterPro" id="IPR018958">
    <property type="entry name" value="Knr4/Smi1-like_dom"/>
</dbReference>
<organism evidence="2 3">
    <name type="scientific">Actinocorallia herbida</name>
    <dbReference type="NCBI Taxonomy" id="58109"/>
    <lineage>
        <taxon>Bacteria</taxon>
        <taxon>Bacillati</taxon>
        <taxon>Actinomycetota</taxon>
        <taxon>Actinomycetes</taxon>
        <taxon>Streptosporangiales</taxon>
        <taxon>Thermomonosporaceae</taxon>
        <taxon>Actinocorallia</taxon>
    </lineage>
</organism>
<dbReference type="SUPFAM" id="SSF160631">
    <property type="entry name" value="SMI1/KNR4-like"/>
    <property type="match status" value="1"/>
</dbReference>
<dbReference type="Pfam" id="PF09346">
    <property type="entry name" value="SMI1_KNR4"/>
    <property type="match status" value="1"/>
</dbReference>
<reference evidence="2 3" key="1">
    <citation type="submission" date="2018-11" db="EMBL/GenBank/DDBJ databases">
        <title>Sequencing the genomes of 1000 actinobacteria strains.</title>
        <authorList>
            <person name="Klenk H.-P."/>
        </authorList>
    </citation>
    <scope>NUCLEOTIDE SEQUENCE [LARGE SCALE GENOMIC DNA]</scope>
    <source>
        <strain evidence="2 3">DSM 44254</strain>
    </source>
</reference>
<name>A0A3N1CVU3_9ACTN</name>
<evidence type="ECO:0000313" key="2">
    <source>
        <dbReference type="EMBL" id="ROO85410.1"/>
    </source>
</evidence>
<dbReference type="Gene3D" id="3.40.1580.10">
    <property type="entry name" value="SMI1/KNR4-like"/>
    <property type="match status" value="1"/>
</dbReference>
<keyword evidence="3" id="KW-1185">Reference proteome</keyword>
<dbReference type="InterPro" id="IPR037883">
    <property type="entry name" value="Knr4/Smi1-like_sf"/>
</dbReference>
<evidence type="ECO:0000313" key="3">
    <source>
        <dbReference type="Proteomes" id="UP000272400"/>
    </source>
</evidence>
<dbReference type="Proteomes" id="UP000272400">
    <property type="component" value="Unassembled WGS sequence"/>
</dbReference>